<dbReference type="PANTHER" id="PTHR12707:SF0">
    <property type="entry name" value="PININ"/>
    <property type="match status" value="1"/>
</dbReference>
<evidence type="ECO:0000256" key="4">
    <source>
        <dbReference type="ARBA" id="ARBA00023015"/>
    </source>
</evidence>
<evidence type="ECO:0000313" key="9">
    <source>
        <dbReference type="EMBL" id="WWD19069.1"/>
    </source>
</evidence>
<comment type="similarity">
    <text evidence="2">Belongs to the pinin family.</text>
</comment>
<dbReference type="GeneID" id="43589868"/>
<dbReference type="Proteomes" id="UP000322225">
    <property type="component" value="Chromosome 6"/>
</dbReference>
<feature type="compositionally biased region" description="Basic and acidic residues" evidence="8">
    <location>
        <begin position="63"/>
        <end position="83"/>
    </location>
</feature>
<feature type="compositionally biased region" description="Basic and acidic residues" evidence="8">
    <location>
        <begin position="292"/>
        <end position="305"/>
    </location>
</feature>
<proteinExistence type="inferred from homology"/>
<organism evidence="9 10">
    <name type="scientific">Kwoniella shandongensis</name>
    <dbReference type="NCBI Taxonomy" id="1734106"/>
    <lineage>
        <taxon>Eukaryota</taxon>
        <taxon>Fungi</taxon>
        <taxon>Dikarya</taxon>
        <taxon>Basidiomycota</taxon>
        <taxon>Agaricomycotina</taxon>
        <taxon>Tremellomycetes</taxon>
        <taxon>Tremellales</taxon>
        <taxon>Cryptococcaceae</taxon>
        <taxon>Kwoniella</taxon>
    </lineage>
</organism>
<evidence type="ECO:0000313" key="10">
    <source>
        <dbReference type="Proteomes" id="UP000322225"/>
    </source>
</evidence>
<keyword evidence="5" id="KW-0804">Transcription</keyword>
<feature type="region of interest" description="Disordered" evidence="8">
    <location>
        <begin position="224"/>
        <end position="312"/>
    </location>
</feature>
<evidence type="ECO:0000256" key="3">
    <source>
        <dbReference type="ARBA" id="ARBA00022664"/>
    </source>
</evidence>
<name>A0A5M6BVZ3_9TREE</name>
<dbReference type="GO" id="GO:0071013">
    <property type="term" value="C:catalytic step 2 spliceosome"/>
    <property type="evidence" value="ECO:0007669"/>
    <property type="project" value="TreeGrafter"/>
</dbReference>
<evidence type="ECO:0000256" key="2">
    <source>
        <dbReference type="ARBA" id="ARBA00010386"/>
    </source>
</evidence>
<keyword evidence="7" id="KW-0539">Nucleus</keyword>
<dbReference type="EMBL" id="CP144056">
    <property type="protein sequence ID" value="WWD19069.1"/>
    <property type="molecule type" value="Genomic_DNA"/>
</dbReference>
<feature type="compositionally biased region" description="Basic and acidic residues" evidence="8">
    <location>
        <begin position="27"/>
        <end position="47"/>
    </location>
</feature>
<comment type="subcellular location">
    <subcellularLocation>
        <location evidence="1">Nucleus</location>
    </subcellularLocation>
</comment>
<keyword evidence="10" id="KW-1185">Reference proteome</keyword>
<keyword evidence="3" id="KW-0507">mRNA processing</keyword>
<evidence type="ECO:0000256" key="8">
    <source>
        <dbReference type="SAM" id="MobiDB-lite"/>
    </source>
</evidence>
<accession>A0A5M6BVZ3</accession>
<dbReference type="OrthoDB" id="330772at2759"/>
<evidence type="ECO:0000256" key="6">
    <source>
        <dbReference type="ARBA" id="ARBA00023187"/>
    </source>
</evidence>
<reference evidence="9" key="1">
    <citation type="submission" date="2017-08" db="EMBL/GenBank/DDBJ databases">
        <authorList>
            <person name="Cuomo C."/>
            <person name="Billmyre B."/>
            <person name="Heitman J."/>
        </authorList>
    </citation>
    <scope>NUCLEOTIDE SEQUENCE</scope>
    <source>
        <strain evidence="9">CBS 12478</strain>
    </source>
</reference>
<sequence length="312" mass="34821">MSRSPEKARDESPLERRMSVSSSHSRPGVEEAPAKRARTDTKKEDKARGKRLFGNLLGTLQKFQKDDKTSRTSEAAKRREELSSRIANKLRSETNLQRDISDADKELKALKIATESAEYVLKHKEVALTARHAALRPVSKFLHTSKPPPAPLIFEASLLNPSPIPLAKGPSRDFAASHSRPPLYFLPKILTPSQEDTLRSRLANIDELISEEITALEKERTTVIETAKSNRTKMEEVSTKLAELRRQAPPSTKSGGGRRERDRDDFGRTPREEMDTKPDRDSVGADVDMAGGDDREAGVQIKGEDGDIEVEY</sequence>
<dbReference type="PANTHER" id="PTHR12707">
    <property type="entry name" value="PINN"/>
    <property type="match status" value="1"/>
</dbReference>
<dbReference type="InterPro" id="IPR006786">
    <property type="entry name" value="Pinin_SDK_MemA"/>
</dbReference>
<dbReference type="AlphaFoldDB" id="A0A5M6BVZ3"/>
<reference evidence="9" key="2">
    <citation type="submission" date="2024-01" db="EMBL/GenBank/DDBJ databases">
        <title>Comparative genomics of Cryptococcus and Kwoniella reveals pathogenesis evolution and contrasting modes of karyotype evolution via chromosome fusion or intercentromeric recombination.</title>
        <authorList>
            <person name="Coelho M.A."/>
            <person name="David-Palma M."/>
            <person name="Shea T."/>
            <person name="Bowers K."/>
            <person name="McGinley-Smith S."/>
            <person name="Mohammad A.W."/>
            <person name="Gnirke A."/>
            <person name="Yurkov A.M."/>
            <person name="Nowrousian M."/>
            <person name="Sun S."/>
            <person name="Cuomo C.A."/>
            <person name="Heitman J."/>
        </authorList>
    </citation>
    <scope>NUCLEOTIDE SEQUENCE</scope>
    <source>
        <strain evidence="9">CBS 12478</strain>
    </source>
</reference>
<gene>
    <name evidence="9" type="ORF">CI109_103527</name>
</gene>
<evidence type="ECO:0000256" key="7">
    <source>
        <dbReference type="ARBA" id="ARBA00023242"/>
    </source>
</evidence>
<dbReference type="Pfam" id="PF04696">
    <property type="entry name" value="Pinin_SDK_memA"/>
    <property type="match status" value="1"/>
</dbReference>
<feature type="compositionally biased region" description="Basic and acidic residues" evidence="8">
    <location>
        <begin position="232"/>
        <end position="246"/>
    </location>
</feature>
<evidence type="ECO:0000256" key="5">
    <source>
        <dbReference type="ARBA" id="ARBA00023163"/>
    </source>
</evidence>
<protein>
    <submittedName>
        <fullName evidence="9">Uncharacterized protein</fullName>
    </submittedName>
</protein>
<evidence type="ECO:0000256" key="1">
    <source>
        <dbReference type="ARBA" id="ARBA00004123"/>
    </source>
</evidence>
<dbReference type="InterPro" id="IPR039853">
    <property type="entry name" value="Pinin"/>
</dbReference>
<feature type="compositionally biased region" description="Basic and acidic residues" evidence="8">
    <location>
        <begin position="257"/>
        <end position="283"/>
    </location>
</feature>
<feature type="region of interest" description="Disordered" evidence="8">
    <location>
        <begin position="1"/>
        <end position="101"/>
    </location>
</feature>
<feature type="compositionally biased region" description="Basic and acidic residues" evidence="8">
    <location>
        <begin position="1"/>
        <end position="18"/>
    </location>
</feature>
<dbReference type="GO" id="GO:0008380">
    <property type="term" value="P:RNA splicing"/>
    <property type="evidence" value="ECO:0007669"/>
    <property type="project" value="UniProtKB-KW"/>
</dbReference>
<keyword evidence="6" id="KW-0508">mRNA splicing</keyword>
<dbReference type="GO" id="GO:0006397">
    <property type="term" value="P:mRNA processing"/>
    <property type="evidence" value="ECO:0007669"/>
    <property type="project" value="UniProtKB-KW"/>
</dbReference>
<keyword evidence="4" id="KW-0805">Transcription regulation</keyword>
<dbReference type="RefSeq" id="XP_031859964.1">
    <property type="nucleotide sequence ID" value="XM_032005717.1"/>
</dbReference>
<dbReference type="KEGG" id="ksn:43589868"/>